<evidence type="ECO:0000256" key="2">
    <source>
        <dbReference type="ARBA" id="ARBA00022737"/>
    </source>
</evidence>
<dbReference type="AlphaFoldDB" id="A0A1H9B5Y5"/>
<gene>
    <name evidence="3" type="ORF">SAMN05421824_0466</name>
</gene>
<dbReference type="InterPro" id="IPR032675">
    <property type="entry name" value="LRR_dom_sf"/>
</dbReference>
<protein>
    <submittedName>
        <fullName evidence="3">Gliding motility-associated C-terminal domain-containing protein</fullName>
    </submittedName>
</protein>
<evidence type="ECO:0000313" key="4">
    <source>
        <dbReference type="Proteomes" id="UP000198999"/>
    </source>
</evidence>
<keyword evidence="1" id="KW-0433">Leucine-rich repeat</keyword>
<dbReference type="OrthoDB" id="1652165at2"/>
<keyword evidence="4" id="KW-1185">Reference proteome</keyword>
<proteinExistence type="predicted"/>
<evidence type="ECO:0000256" key="1">
    <source>
        <dbReference type="ARBA" id="ARBA00022614"/>
    </source>
</evidence>
<dbReference type="GO" id="GO:0035591">
    <property type="term" value="F:signaling adaptor activity"/>
    <property type="evidence" value="ECO:0007669"/>
    <property type="project" value="TreeGrafter"/>
</dbReference>
<dbReference type="InterPro" id="IPR052574">
    <property type="entry name" value="CDIRP"/>
</dbReference>
<accession>A0A1H9B5Y5</accession>
<dbReference type="EMBL" id="FOFN01000001">
    <property type="protein sequence ID" value="SEP84442.1"/>
    <property type="molecule type" value="Genomic_DNA"/>
</dbReference>
<reference evidence="3 4" key="1">
    <citation type="submission" date="2016-10" db="EMBL/GenBank/DDBJ databases">
        <authorList>
            <person name="de Groot N.N."/>
        </authorList>
    </citation>
    <scope>NUCLEOTIDE SEQUENCE [LARGE SCALE GENOMIC DNA]</scope>
    <source>
        <strain evidence="3 4">DSM 21035</strain>
    </source>
</reference>
<dbReference type="NCBIfam" id="TIGR04131">
    <property type="entry name" value="Bac_Flav_CTERM"/>
    <property type="match status" value="1"/>
</dbReference>
<dbReference type="SUPFAM" id="SSF52058">
    <property type="entry name" value="L domain-like"/>
    <property type="match status" value="1"/>
</dbReference>
<dbReference type="Proteomes" id="UP000198999">
    <property type="component" value="Unassembled WGS sequence"/>
</dbReference>
<dbReference type="InterPro" id="IPR026341">
    <property type="entry name" value="T9SS_type_B"/>
</dbReference>
<keyword evidence="2" id="KW-0677">Repeat</keyword>
<evidence type="ECO:0000313" key="3">
    <source>
        <dbReference type="EMBL" id="SEP84442.1"/>
    </source>
</evidence>
<dbReference type="RefSeq" id="WP_092574864.1">
    <property type="nucleotide sequence ID" value="NZ_FOFN01000001.1"/>
</dbReference>
<dbReference type="PANTHER" id="PTHR47566:SF1">
    <property type="entry name" value="PROTEIN NUD1"/>
    <property type="match status" value="1"/>
</dbReference>
<dbReference type="Pfam" id="PF13585">
    <property type="entry name" value="CHU_C"/>
    <property type="match status" value="1"/>
</dbReference>
<name>A0A1H9B5Y5_9FLAO</name>
<sequence length="515" mass="58350">MRNNLYFFSFFLLLINFIGVAQNTFVPDDNFEQALINLGYDVAPLDNFVPTANINTVRELDVSLLNINDLTGIEDFTALEVLDCSENDLTALNISNNTNLIQLFCAFNGITALNVSFNPRLRILWCNFNKIPTLDLSNNPNLLSLICNNNLLLELNVSNNTSLNTLFCIGNQLSNIDVSSNTELQIFHCGNNDLNTLDVTNNPLLLDFNFEYNNIETIDLSFNRNLRWLYCLSNNLNALNLTNTTGLQVLSCGENQLSELNLSVNNNLEELYCQGNFIEALDVSNNSLLNILDCSNNKLCQLYVNNSNNTNMQLFDATLNGELVCVFVDDVLYSTTNWTNIDTQSRFVASRDECATVVNDFLEIDVLDDVVAPSYTLPILSFGNYFTQAFGAGVQLNAGTNITTSQTIYIYIKNSCYENQSSFNVFISDNGVFIPKFFTPNNDGKRDFWQVRDTNNIVNTISIYDRFGKLIKYLPRNSQGWDGTFNGQRLPNDSYWYEITLNNREILRGYFALKR</sequence>
<dbReference type="Gene3D" id="3.80.10.10">
    <property type="entry name" value="Ribonuclease Inhibitor"/>
    <property type="match status" value="1"/>
</dbReference>
<dbReference type="PANTHER" id="PTHR47566">
    <property type="match status" value="1"/>
</dbReference>
<dbReference type="STRING" id="419940.SAMN05421824_0466"/>
<organism evidence="3 4">
    <name type="scientific">Hyunsoonleella jejuensis</name>
    <dbReference type="NCBI Taxonomy" id="419940"/>
    <lineage>
        <taxon>Bacteria</taxon>
        <taxon>Pseudomonadati</taxon>
        <taxon>Bacteroidota</taxon>
        <taxon>Flavobacteriia</taxon>
        <taxon>Flavobacteriales</taxon>
        <taxon>Flavobacteriaceae</taxon>
    </lineage>
</organism>